<accession>A0A067C167</accession>
<feature type="transmembrane region" description="Helical" evidence="1">
    <location>
        <begin position="61"/>
        <end position="79"/>
    </location>
</feature>
<evidence type="ECO:0008006" key="4">
    <source>
        <dbReference type="Google" id="ProtNLM"/>
    </source>
</evidence>
<dbReference type="NCBIfam" id="TIGR01571">
    <property type="entry name" value="A_thal_Cys_rich"/>
    <property type="match status" value="1"/>
</dbReference>
<evidence type="ECO:0000313" key="2">
    <source>
        <dbReference type="EMBL" id="KDO20291.1"/>
    </source>
</evidence>
<dbReference type="KEGG" id="spar:SPRG_14426"/>
<dbReference type="PANTHER" id="PTHR15907">
    <property type="entry name" value="DUF614 FAMILY PROTEIN-RELATED"/>
    <property type="match status" value="1"/>
</dbReference>
<organism evidence="2 3">
    <name type="scientific">Saprolegnia parasitica (strain CBS 223.65)</name>
    <dbReference type="NCBI Taxonomy" id="695850"/>
    <lineage>
        <taxon>Eukaryota</taxon>
        <taxon>Sar</taxon>
        <taxon>Stramenopiles</taxon>
        <taxon>Oomycota</taxon>
        <taxon>Saprolegniomycetes</taxon>
        <taxon>Saprolegniales</taxon>
        <taxon>Saprolegniaceae</taxon>
        <taxon>Saprolegnia</taxon>
    </lineage>
</organism>
<name>A0A067C167_SAPPC</name>
<feature type="transmembrane region" description="Helical" evidence="1">
    <location>
        <begin position="85"/>
        <end position="105"/>
    </location>
</feature>
<keyword evidence="3" id="KW-1185">Reference proteome</keyword>
<evidence type="ECO:0000256" key="1">
    <source>
        <dbReference type="SAM" id="Phobius"/>
    </source>
</evidence>
<proteinExistence type="predicted"/>
<dbReference type="Proteomes" id="UP000030745">
    <property type="component" value="Unassembled WGS sequence"/>
</dbReference>
<dbReference type="VEuPathDB" id="FungiDB:SPRG_14426"/>
<evidence type="ECO:0000313" key="3">
    <source>
        <dbReference type="Proteomes" id="UP000030745"/>
    </source>
</evidence>
<keyword evidence="1" id="KW-1133">Transmembrane helix</keyword>
<reference evidence="2 3" key="1">
    <citation type="journal article" date="2013" name="PLoS Genet.">
        <title>Distinctive expansion of potential virulence genes in the genome of the oomycete fish pathogen Saprolegnia parasitica.</title>
        <authorList>
            <person name="Jiang R.H."/>
            <person name="de Bruijn I."/>
            <person name="Haas B.J."/>
            <person name="Belmonte R."/>
            <person name="Lobach L."/>
            <person name="Christie J."/>
            <person name="van den Ackerveken G."/>
            <person name="Bottin A."/>
            <person name="Bulone V."/>
            <person name="Diaz-Moreno S.M."/>
            <person name="Dumas B."/>
            <person name="Fan L."/>
            <person name="Gaulin E."/>
            <person name="Govers F."/>
            <person name="Grenville-Briggs L.J."/>
            <person name="Horner N.R."/>
            <person name="Levin J.Z."/>
            <person name="Mammella M."/>
            <person name="Meijer H.J."/>
            <person name="Morris P."/>
            <person name="Nusbaum C."/>
            <person name="Oome S."/>
            <person name="Phillips A.J."/>
            <person name="van Rooyen D."/>
            <person name="Rzeszutek E."/>
            <person name="Saraiva M."/>
            <person name="Secombes C.J."/>
            <person name="Seidl M.F."/>
            <person name="Snel B."/>
            <person name="Stassen J.H."/>
            <person name="Sykes S."/>
            <person name="Tripathy S."/>
            <person name="van den Berg H."/>
            <person name="Vega-Arreguin J.C."/>
            <person name="Wawra S."/>
            <person name="Young S.K."/>
            <person name="Zeng Q."/>
            <person name="Dieguez-Uribeondo J."/>
            <person name="Russ C."/>
            <person name="Tyler B.M."/>
            <person name="van West P."/>
        </authorList>
    </citation>
    <scope>NUCLEOTIDE SEQUENCE [LARGE SCALE GENOMIC DNA]</scope>
    <source>
        <strain evidence="2 3">CBS 223.65</strain>
    </source>
</reference>
<dbReference type="AlphaFoldDB" id="A0A067C167"/>
<dbReference type="GeneID" id="24136232"/>
<dbReference type="InterPro" id="IPR006461">
    <property type="entry name" value="PLAC_motif_containing"/>
</dbReference>
<dbReference type="OrthoDB" id="1045822at2759"/>
<protein>
    <recommendedName>
        <fullName evidence="4">PLAC8 family protein</fullName>
    </recommendedName>
</protein>
<dbReference type="RefSeq" id="XP_012209029.1">
    <property type="nucleotide sequence ID" value="XM_012353639.1"/>
</dbReference>
<keyword evidence="1" id="KW-0812">Transmembrane</keyword>
<keyword evidence="1" id="KW-0472">Membrane</keyword>
<sequence>MDHGPIGMAHPSVNVDGIVTGRWKIGIFGCLDTCIPNTAMVTICPCVSLAQVTTRIGYGEYFLHVLLASFFLYIMYLTLCFVDAMWFQIIVGILSFIMFLFMCHLRCKVRDLFHIPGSIIEDCLCALFCGCCSLAQMATHVESYKPGDCQFEARATLPSFQV</sequence>
<dbReference type="Pfam" id="PF04749">
    <property type="entry name" value="PLAC8"/>
    <property type="match status" value="1"/>
</dbReference>
<dbReference type="EMBL" id="KK583317">
    <property type="protein sequence ID" value="KDO20291.1"/>
    <property type="molecule type" value="Genomic_DNA"/>
</dbReference>
<dbReference type="STRING" id="695850.A0A067C167"/>
<gene>
    <name evidence="2" type="ORF">SPRG_14426</name>
</gene>